<dbReference type="Proteomes" id="UP000034176">
    <property type="component" value="Unassembled WGS sequence"/>
</dbReference>
<keyword evidence="1" id="KW-0472">Membrane</keyword>
<evidence type="ECO:0000313" key="3">
    <source>
        <dbReference type="Proteomes" id="UP000034176"/>
    </source>
</evidence>
<protein>
    <submittedName>
        <fullName evidence="2">Uncharacterized protein</fullName>
    </submittedName>
</protein>
<comment type="caution">
    <text evidence="2">The sequence shown here is derived from an EMBL/GenBank/DDBJ whole genome shotgun (WGS) entry which is preliminary data.</text>
</comment>
<dbReference type="InterPro" id="IPR013783">
    <property type="entry name" value="Ig-like_fold"/>
</dbReference>
<gene>
    <name evidence="2" type="ORF">UR52_C0026G0005</name>
</gene>
<sequence length="147" mass="16056">MDKTKLKNLLIPVALVGLIGVLSLMMFYPKSKTNPLSKETPTPKVTVANEFEQKPTDNTNNTNGEKFTFQVTSPTNKSTVKTAQVTVVGKTEPNADVFVNEIESKADASGNFKVNYTLEEGENYLIVGANNDSGNYDESELTLTYAP</sequence>
<dbReference type="AlphaFoldDB" id="A0A0G0DRI3"/>
<keyword evidence="1" id="KW-1133">Transmembrane helix</keyword>
<dbReference type="EMBL" id="LBPN01000026">
    <property type="protein sequence ID" value="KKP57702.1"/>
    <property type="molecule type" value="Genomic_DNA"/>
</dbReference>
<accession>A0A0G0DRI3</accession>
<dbReference type="Gene3D" id="2.60.40.10">
    <property type="entry name" value="Immunoglobulins"/>
    <property type="match status" value="1"/>
</dbReference>
<evidence type="ECO:0000313" key="2">
    <source>
        <dbReference type="EMBL" id="KKP57702.1"/>
    </source>
</evidence>
<reference evidence="2 3" key="1">
    <citation type="journal article" date="2015" name="Nature">
        <title>rRNA introns, odd ribosomes, and small enigmatic genomes across a large radiation of phyla.</title>
        <authorList>
            <person name="Brown C.T."/>
            <person name="Hug L.A."/>
            <person name="Thomas B.C."/>
            <person name="Sharon I."/>
            <person name="Castelle C.J."/>
            <person name="Singh A."/>
            <person name="Wilkins M.J."/>
            <person name="Williams K.H."/>
            <person name="Banfield J.F."/>
        </authorList>
    </citation>
    <scope>NUCLEOTIDE SEQUENCE [LARGE SCALE GENOMIC DNA]</scope>
</reference>
<name>A0A0G0DRI3_9BACT</name>
<feature type="transmembrane region" description="Helical" evidence="1">
    <location>
        <begin position="9"/>
        <end position="28"/>
    </location>
</feature>
<keyword evidence="1" id="KW-0812">Transmembrane</keyword>
<dbReference type="STRING" id="1618434.UR52_C0026G0005"/>
<organism evidence="2 3">
    <name type="scientific">Candidatus Gottesmanbacteria bacterium GW2011_GWA1_34_13</name>
    <dbReference type="NCBI Taxonomy" id="1618434"/>
    <lineage>
        <taxon>Bacteria</taxon>
        <taxon>Candidatus Gottesmaniibacteriota</taxon>
    </lineage>
</organism>
<evidence type="ECO:0000256" key="1">
    <source>
        <dbReference type="SAM" id="Phobius"/>
    </source>
</evidence>
<proteinExistence type="predicted"/>